<evidence type="ECO:0000313" key="3">
    <source>
        <dbReference type="EMBL" id="KAJ8927901.1"/>
    </source>
</evidence>
<feature type="compositionally biased region" description="Polar residues" evidence="1">
    <location>
        <begin position="208"/>
        <end position="225"/>
    </location>
</feature>
<evidence type="ECO:0000313" key="4">
    <source>
        <dbReference type="Proteomes" id="UP001162156"/>
    </source>
</evidence>
<dbReference type="EMBL" id="JANEYF010005505">
    <property type="protein sequence ID" value="KAJ8927901.1"/>
    <property type="molecule type" value="Genomic_DNA"/>
</dbReference>
<feature type="signal peptide" evidence="2">
    <location>
        <begin position="1"/>
        <end position="22"/>
    </location>
</feature>
<dbReference type="AlphaFoldDB" id="A0AAV8WN53"/>
<accession>A0AAV8WN53</accession>
<gene>
    <name evidence="3" type="ORF">NQ314_019529</name>
</gene>
<feature type="region of interest" description="Disordered" evidence="1">
    <location>
        <begin position="167"/>
        <end position="188"/>
    </location>
</feature>
<evidence type="ECO:0000256" key="1">
    <source>
        <dbReference type="SAM" id="MobiDB-lite"/>
    </source>
</evidence>
<organism evidence="3 4">
    <name type="scientific">Rhamnusium bicolor</name>
    <dbReference type="NCBI Taxonomy" id="1586634"/>
    <lineage>
        <taxon>Eukaryota</taxon>
        <taxon>Metazoa</taxon>
        <taxon>Ecdysozoa</taxon>
        <taxon>Arthropoda</taxon>
        <taxon>Hexapoda</taxon>
        <taxon>Insecta</taxon>
        <taxon>Pterygota</taxon>
        <taxon>Neoptera</taxon>
        <taxon>Endopterygota</taxon>
        <taxon>Coleoptera</taxon>
        <taxon>Polyphaga</taxon>
        <taxon>Cucujiformia</taxon>
        <taxon>Chrysomeloidea</taxon>
        <taxon>Cerambycidae</taxon>
        <taxon>Lepturinae</taxon>
        <taxon>Rhagiini</taxon>
        <taxon>Rhamnusium</taxon>
    </lineage>
</organism>
<keyword evidence="4" id="KW-1185">Reference proteome</keyword>
<comment type="caution">
    <text evidence="3">The sequence shown here is derived from an EMBL/GenBank/DDBJ whole genome shotgun (WGS) entry which is preliminary data.</text>
</comment>
<dbReference type="Proteomes" id="UP001162156">
    <property type="component" value="Unassembled WGS sequence"/>
</dbReference>
<protein>
    <submittedName>
        <fullName evidence="3">Uncharacterized protein</fullName>
    </submittedName>
</protein>
<feature type="region of interest" description="Disordered" evidence="1">
    <location>
        <begin position="208"/>
        <end position="231"/>
    </location>
</feature>
<reference evidence="3" key="1">
    <citation type="journal article" date="2023" name="Insect Mol. Biol.">
        <title>Genome sequencing provides insights into the evolution of gene families encoding plant cell wall-degrading enzymes in longhorned beetles.</title>
        <authorList>
            <person name="Shin N.R."/>
            <person name="Okamura Y."/>
            <person name="Kirsch R."/>
            <person name="Pauchet Y."/>
        </authorList>
    </citation>
    <scope>NUCLEOTIDE SEQUENCE</scope>
    <source>
        <strain evidence="3">RBIC_L_NR</strain>
    </source>
</reference>
<sequence length="237" mass="27001">MYSEFNWSFCFVLCTASIVVACAIHRSNPSTPTQPRRPDFIGVVYSNQTGQYYEFQPQDNPVQRQMMPQGYGSPQRRFMSEGELVRQEAQLSYPRSNNTVDNIRELANSPQRGVYMWKDTSPGYAPPVQHPDFYRSNPTSPTQQTYTTPRTYHPAMRGGVPVYPPQSPQVHRKAQMGAGTPTVPDNRRRPMSFVRALEMSDSVELNSQNSQCSAHMSQRPSTPDRTSVYDMNYEISV</sequence>
<proteinExistence type="predicted"/>
<evidence type="ECO:0000256" key="2">
    <source>
        <dbReference type="SAM" id="SignalP"/>
    </source>
</evidence>
<name>A0AAV8WN53_9CUCU</name>
<feature type="chain" id="PRO_5043563867" evidence="2">
    <location>
        <begin position="23"/>
        <end position="237"/>
    </location>
</feature>
<keyword evidence="2" id="KW-0732">Signal</keyword>